<dbReference type="GO" id="GO:0005886">
    <property type="term" value="C:plasma membrane"/>
    <property type="evidence" value="ECO:0007669"/>
    <property type="project" value="UniProtKB-SubCell"/>
</dbReference>
<evidence type="ECO:0000256" key="3">
    <source>
        <dbReference type="ARBA" id="ARBA00022606"/>
    </source>
</evidence>
<proteinExistence type="evidence at transcript level"/>
<organism evidence="11">
    <name type="scientific">Aphidius gifuensis</name>
    <name type="common">Parasitoid wasp</name>
    <dbReference type="NCBI Taxonomy" id="684658"/>
    <lineage>
        <taxon>Eukaryota</taxon>
        <taxon>Metazoa</taxon>
        <taxon>Ecdysozoa</taxon>
        <taxon>Arthropoda</taxon>
        <taxon>Hexapoda</taxon>
        <taxon>Insecta</taxon>
        <taxon>Pterygota</taxon>
        <taxon>Neoptera</taxon>
        <taxon>Endopterygota</taxon>
        <taxon>Hymenoptera</taxon>
        <taxon>Apocrita</taxon>
        <taxon>Ichneumonoidea</taxon>
        <taxon>Braconidae</taxon>
        <taxon>Aphidiinae</taxon>
        <taxon>Aphidius</taxon>
    </lineage>
</organism>
<dbReference type="GO" id="GO:0005549">
    <property type="term" value="F:odorant binding"/>
    <property type="evidence" value="ECO:0007669"/>
    <property type="project" value="InterPro"/>
</dbReference>
<dbReference type="AlphaFoldDB" id="A0A3Q9EL12"/>
<evidence type="ECO:0000256" key="1">
    <source>
        <dbReference type="ARBA" id="ARBA00004651"/>
    </source>
</evidence>
<comment type="similarity">
    <text evidence="10">Belongs to the insect chemoreceptor superfamily. Heteromeric odorant receptor channel (TC 1.A.69) family.</text>
</comment>
<dbReference type="RefSeq" id="XP_044009215.1">
    <property type="nucleotide sequence ID" value="XM_044153280.1"/>
</dbReference>
<evidence type="ECO:0000256" key="7">
    <source>
        <dbReference type="ARBA" id="ARBA00023136"/>
    </source>
</evidence>
<evidence type="ECO:0000256" key="2">
    <source>
        <dbReference type="ARBA" id="ARBA00022475"/>
    </source>
</evidence>
<feature type="transmembrane region" description="Helical" evidence="10">
    <location>
        <begin position="192"/>
        <end position="214"/>
    </location>
</feature>
<protein>
    <recommendedName>
        <fullName evidence="10">Odorant receptor</fullName>
    </recommendedName>
</protein>
<evidence type="ECO:0000256" key="10">
    <source>
        <dbReference type="RuleBase" id="RU351113"/>
    </source>
</evidence>
<feature type="transmembrane region" description="Helical" evidence="10">
    <location>
        <begin position="374"/>
        <end position="399"/>
    </location>
</feature>
<keyword evidence="9 10" id="KW-0807">Transducer</keyword>
<evidence type="ECO:0000256" key="8">
    <source>
        <dbReference type="ARBA" id="ARBA00023170"/>
    </source>
</evidence>
<dbReference type="PANTHER" id="PTHR21137:SF35">
    <property type="entry name" value="ODORANT RECEPTOR 19A-RELATED"/>
    <property type="match status" value="1"/>
</dbReference>
<dbReference type="OrthoDB" id="6617147at2759"/>
<evidence type="ECO:0000256" key="5">
    <source>
        <dbReference type="ARBA" id="ARBA00022725"/>
    </source>
</evidence>
<dbReference type="PANTHER" id="PTHR21137">
    <property type="entry name" value="ODORANT RECEPTOR"/>
    <property type="match status" value="1"/>
</dbReference>
<feature type="transmembrane region" description="Helical" evidence="10">
    <location>
        <begin position="129"/>
        <end position="148"/>
    </location>
</feature>
<evidence type="ECO:0000256" key="9">
    <source>
        <dbReference type="ARBA" id="ARBA00023224"/>
    </source>
</evidence>
<name>A0A3Q9EL12_APHGI</name>
<evidence type="ECO:0000256" key="4">
    <source>
        <dbReference type="ARBA" id="ARBA00022692"/>
    </source>
</evidence>
<keyword evidence="2" id="KW-1003">Cell membrane</keyword>
<keyword evidence="3 10" id="KW-0716">Sensory transduction</keyword>
<dbReference type="InterPro" id="IPR004117">
    <property type="entry name" value="7tm6_olfct_rcpt"/>
</dbReference>
<keyword evidence="7 10" id="KW-0472">Membrane</keyword>
<dbReference type="EMBL" id="MK048959">
    <property type="protein sequence ID" value="AZQ24900.1"/>
    <property type="molecule type" value="mRNA"/>
</dbReference>
<feature type="transmembrane region" description="Helical" evidence="10">
    <location>
        <begin position="272"/>
        <end position="292"/>
    </location>
</feature>
<feature type="transmembrane region" description="Helical" evidence="10">
    <location>
        <begin position="66"/>
        <end position="88"/>
    </location>
</feature>
<feature type="transmembrane region" description="Helical" evidence="10">
    <location>
        <begin position="307"/>
        <end position="325"/>
    </location>
</feature>
<keyword evidence="5 10" id="KW-0552">Olfaction</keyword>
<evidence type="ECO:0000313" key="11">
    <source>
        <dbReference type="EMBL" id="AZQ24900.1"/>
    </source>
</evidence>
<keyword evidence="6 10" id="KW-1133">Transmembrane helix</keyword>
<dbReference type="GO" id="GO:0007165">
    <property type="term" value="P:signal transduction"/>
    <property type="evidence" value="ECO:0007669"/>
    <property type="project" value="UniProtKB-KW"/>
</dbReference>
<dbReference type="Pfam" id="PF02949">
    <property type="entry name" value="7tm_6"/>
    <property type="match status" value="1"/>
</dbReference>
<accession>A0A3Q9EL12</accession>
<keyword evidence="4 10" id="KW-0812">Transmembrane</keyword>
<dbReference type="GO" id="GO:0004984">
    <property type="term" value="F:olfactory receptor activity"/>
    <property type="evidence" value="ECO:0007669"/>
    <property type="project" value="InterPro"/>
</dbReference>
<evidence type="ECO:0000256" key="6">
    <source>
        <dbReference type="ARBA" id="ARBA00022989"/>
    </source>
</evidence>
<keyword evidence="8 10" id="KW-0675">Receptor</keyword>
<feature type="transmembrane region" description="Helical" evidence="10">
    <location>
        <begin position="38"/>
        <end position="60"/>
    </location>
</feature>
<dbReference type="GeneID" id="122853054"/>
<reference evidence="11" key="1">
    <citation type="journal article" date="2018" name="Front. Physiol.">
        <title>Differential Expression Analysis of Olfactory Genes Based on a Combination of Sequencing Platforms and Behavioral Investigations in Aphidius gifuensis.</title>
        <authorList>
            <person name="Fan J."/>
            <person name="Zhang Q."/>
            <person name="Xu Q."/>
            <person name="Xue W."/>
            <person name="Han Z."/>
            <person name="Sun J."/>
            <person name="Chen J."/>
        </authorList>
    </citation>
    <scope>NUCLEOTIDE SEQUENCE</scope>
</reference>
<comment type="subcellular location">
    <subcellularLocation>
        <location evidence="1 10">Cell membrane</location>
        <topology evidence="1 10">Multi-pass membrane protein</topology>
    </subcellularLocation>
</comment>
<sequence length="404" mass="46372">MSRNNIANLKSSYRWTKLNFDIVGSWPSSSSNIGQFRAFINSVLITTLILIPRFSALYYIKNYLDGVVFNASGNLIYIVSIIKMFVIFKNQKVLAKILDDILSEWNNSLENSNYHVVEKYANISKNISILSLLISWTVCVMGCLAQRYSNIEIDDSVERHPRLAEDMFWVSYFPYDIHATKIIFALHWTLQAYASVVGATIYVAFDCYCCFLILHLTGQLTILQIDLRNIHLKYKSKNYNTNNLQSKLKKIVKRHHELIQLSVTLEKCFNKVLLLQLLTCCLTFASQGYLMIGKLIRGDMTFFQTEFAVAYTTYTVVHFYFLCYAGESLIQTSMKIGFAAYEAEWYDLSTNEGKLLMFVTLNSMRSLKITTGKFAILSYELFITVIRTSLSYLSVLLAAKDSKS</sequence>
<dbReference type="KEGG" id="agif:122853054"/>